<feature type="transmembrane region" description="Helical" evidence="7">
    <location>
        <begin position="186"/>
        <end position="208"/>
    </location>
</feature>
<dbReference type="Proteomes" id="UP001242480">
    <property type="component" value="Unassembled WGS sequence"/>
</dbReference>
<comment type="subcellular location">
    <subcellularLocation>
        <location evidence="1">Membrane</location>
        <topology evidence="1">Multi-pass membrane protein</topology>
    </subcellularLocation>
</comment>
<feature type="transmembrane region" description="Helical" evidence="7">
    <location>
        <begin position="430"/>
        <end position="452"/>
    </location>
</feature>
<feature type="transmembrane region" description="Helical" evidence="7">
    <location>
        <begin position="458"/>
        <end position="478"/>
    </location>
</feature>
<keyword evidence="9" id="KW-1185">Reference proteome</keyword>
<evidence type="ECO:0000256" key="2">
    <source>
        <dbReference type="ARBA" id="ARBA00022448"/>
    </source>
</evidence>
<evidence type="ECO:0000313" key="9">
    <source>
        <dbReference type="Proteomes" id="UP001242480"/>
    </source>
</evidence>
<feature type="transmembrane region" description="Helical" evidence="7">
    <location>
        <begin position="80"/>
        <end position="97"/>
    </location>
</feature>
<feature type="transmembrane region" description="Helical" evidence="7">
    <location>
        <begin position="228"/>
        <end position="247"/>
    </location>
</feature>
<keyword evidence="4" id="KW-0769">Symport</keyword>
<dbReference type="EMBL" id="JAUSVX010000020">
    <property type="protein sequence ID" value="MDQ0474049.1"/>
    <property type="molecule type" value="Genomic_DNA"/>
</dbReference>
<evidence type="ECO:0000256" key="6">
    <source>
        <dbReference type="ARBA" id="ARBA00023136"/>
    </source>
</evidence>
<feature type="transmembrane region" description="Helical" evidence="7">
    <location>
        <begin position="513"/>
        <end position="534"/>
    </location>
</feature>
<protein>
    <submittedName>
        <fullName evidence="8">NRAMP (Natural resistance-associated macrophage protein)-like metal ion transporter</fullName>
    </submittedName>
</protein>
<proteinExistence type="predicted"/>
<feature type="transmembrane region" description="Helical" evidence="7">
    <location>
        <begin position="268"/>
        <end position="292"/>
    </location>
</feature>
<evidence type="ECO:0000256" key="5">
    <source>
        <dbReference type="ARBA" id="ARBA00022989"/>
    </source>
</evidence>
<feature type="transmembrane region" description="Helical" evidence="7">
    <location>
        <begin position="397"/>
        <end position="418"/>
    </location>
</feature>
<evidence type="ECO:0000313" key="8">
    <source>
        <dbReference type="EMBL" id="MDQ0474049.1"/>
    </source>
</evidence>
<feature type="transmembrane region" description="Helical" evidence="7">
    <location>
        <begin position="312"/>
        <end position="345"/>
    </location>
</feature>
<dbReference type="InterPro" id="IPR001046">
    <property type="entry name" value="NRAMP_fam"/>
</dbReference>
<dbReference type="Pfam" id="PF01566">
    <property type="entry name" value="Nramp"/>
    <property type="match status" value="1"/>
</dbReference>
<feature type="transmembrane region" description="Helical" evidence="7">
    <location>
        <begin position="160"/>
        <end position="179"/>
    </location>
</feature>
<keyword evidence="2" id="KW-0813">Transport</keyword>
<keyword evidence="5 7" id="KW-1133">Transmembrane helix</keyword>
<evidence type="ECO:0000256" key="1">
    <source>
        <dbReference type="ARBA" id="ARBA00004141"/>
    </source>
</evidence>
<organism evidence="8 9">
    <name type="scientific">Labrys wisconsinensis</name>
    <dbReference type="NCBI Taxonomy" id="425677"/>
    <lineage>
        <taxon>Bacteria</taxon>
        <taxon>Pseudomonadati</taxon>
        <taxon>Pseudomonadota</taxon>
        <taxon>Alphaproteobacteria</taxon>
        <taxon>Hyphomicrobiales</taxon>
        <taxon>Xanthobacteraceae</taxon>
        <taxon>Labrys</taxon>
    </lineage>
</organism>
<feature type="transmembrane region" description="Helical" evidence="7">
    <location>
        <begin position="124"/>
        <end position="148"/>
    </location>
</feature>
<evidence type="ECO:0000256" key="4">
    <source>
        <dbReference type="ARBA" id="ARBA00022847"/>
    </source>
</evidence>
<accession>A0ABU0JIH6</accession>
<gene>
    <name evidence="8" type="ORF">QO011_007088</name>
</gene>
<evidence type="ECO:0000256" key="7">
    <source>
        <dbReference type="SAM" id="Phobius"/>
    </source>
</evidence>
<dbReference type="PANTHER" id="PTHR11706:SF33">
    <property type="entry name" value="NATURAL RESISTANCE-ASSOCIATED MACROPHAGE PROTEIN 2"/>
    <property type="match status" value="1"/>
</dbReference>
<keyword evidence="3 7" id="KW-0812">Transmembrane</keyword>
<comment type="caution">
    <text evidence="8">The sequence shown here is derived from an EMBL/GenBank/DDBJ whole genome shotgun (WGS) entry which is preliminary data.</text>
</comment>
<dbReference type="PANTHER" id="PTHR11706">
    <property type="entry name" value="SOLUTE CARRIER PROTEIN FAMILY 11 MEMBER"/>
    <property type="match status" value="1"/>
</dbReference>
<keyword evidence="6 7" id="KW-0472">Membrane</keyword>
<evidence type="ECO:0000256" key="3">
    <source>
        <dbReference type="ARBA" id="ARBA00022692"/>
    </source>
</evidence>
<feature type="transmembrane region" description="Helical" evidence="7">
    <location>
        <begin position="366"/>
        <end position="385"/>
    </location>
</feature>
<name>A0ABU0JIH6_9HYPH</name>
<dbReference type="RefSeq" id="WP_307283029.1">
    <property type="nucleotide sequence ID" value="NZ_JAUSVX010000020.1"/>
</dbReference>
<reference evidence="8 9" key="1">
    <citation type="submission" date="2023-07" db="EMBL/GenBank/DDBJ databases">
        <title>Genomic Encyclopedia of Type Strains, Phase IV (KMG-IV): sequencing the most valuable type-strain genomes for metagenomic binning, comparative biology and taxonomic classification.</title>
        <authorList>
            <person name="Goeker M."/>
        </authorList>
    </citation>
    <scope>NUCLEOTIDE SEQUENCE [LARGE SCALE GENOMIC DNA]</scope>
    <source>
        <strain evidence="8 9">DSM 19619</strain>
    </source>
</reference>
<sequence length="542" mass="57130">MSDTTMSASPPQRHAVLDSAHVGDITGAFGTVRAGDIHPRLTWGAKLKTLAAIVGPGLIVMVGDNDAGAFGTYTQAGQNYGTSLLWTLLLLVPVLYVNQEMVLRLGAVTGVGHARLILERFGRFWGAFSVIDLFVLNALTIVTEFIGVDLGLSYLGLPKIWGVVTAAAVTMAAAMTGDFRRFERFAVTLCLGTLLLIPIFLAVHPPLGQVARDFFVPRLPATDRLSDVILLIIAIVGTTVAPWQLFFQQSYVIDKRITPRFIPYEKADLWIGIVVVIVGAVAMMGFSAATFAGKPEFGQFTDAGGISAGLAAYVGALPATLFAVALIDASIIGAAAVSLATAYALGDVLSLKHSLHRKATDAKGFYLVYCGLIAAAAALVLLPNAPLGLVTEGVQTLAGVLLPSATVFLLLLCNDRAVLGPWANGRATNLFTGGVIAALVMMSIILTASVLYPDISETVILGILAGGSALTVAVWLVAGRARPVSIDRAGRETWRMPPLDTLPPPRLGSREKLWMIVLRGYLVVAVGLVLVRLVELATGNPG</sequence>